<dbReference type="SUPFAM" id="SSF53756">
    <property type="entry name" value="UDP-Glycosyltransferase/glycogen phosphorylase"/>
    <property type="match status" value="1"/>
</dbReference>
<evidence type="ECO:0000313" key="8">
    <source>
        <dbReference type="EMBL" id="MFC3087537.1"/>
    </source>
</evidence>
<dbReference type="NCBIfam" id="NF001899">
    <property type="entry name" value="PRK00654.1-2"/>
    <property type="match status" value="1"/>
</dbReference>
<accession>A0ABV7DYQ3</accession>
<evidence type="ECO:0000256" key="6">
    <source>
        <dbReference type="HAMAP-Rule" id="MF_00484"/>
    </source>
</evidence>
<feature type="binding site" evidence="6">
    <location>
        <position position="17"/>
    </location>
    <ligand>
        <name>ADP-alpha-D-glucose</name>
        <dbReference type="ChEBI" id="CHEBI:57498"/>
    </ligand>
</feature>
<keyword evidence="5 6" id="KW-0320">Glycogen biosynthesis</keyword>
<dbReference type="InterPro" id="IPR013534">
    <property type="entry name" value="Starch_synth_cat_dom"/>
</dbReference>
<evidence type="ECO:0000256" key="5">
    <source>
        <dbReference type="ARBA" id="ARBA00023056"/>
    </source>
</evidence>
<gene>
    <name evidence="6 8" type="primary">glgA</name>
    <name evidence="8" type="ORF">ACFOD6_15925</name>
</gene>
<dbReference type="EC" id="2.4.1.21" evidence="6"/>
<dbReference type="Gene3D" id="3.40.50.2000">
    <property type="entry name" value="Glycogen Phosphorylase B"/>
    <property type="match status" value="2"/>
</dbReference>
<dbReference type="EMBL" id="JBHRSM010000025">
    <property type="protein sequence ID" value="MFC3087537.1"/>
    <property type="molecule type" value="Genomic_DNA"/>
</dbReference>
<dbReference type="GO" id="GO:0009011">
    <property type="term" value="F:alpha-1,4-glucan glucosyltransferase (ADP-glucose donor) activity"/>
    <property type="evidence" value="ECO:0007669"/>
    <property type="project" value="UniProtKB-EC"/>
</dbReference>
<proteinExistence type="inferred from homology"/>
<comment type="caution">
    <text evidence="8">The sequence shown here is derived from an EMBL/GenBank/DDBJ whole genome shotgun (WGS) entry which is preliminary data.</text>
</comment>
<organism evidence="8 9">
    <name type="scientific">Tabrizicola soli</name>
    <dbReference type="NCBI Taxonomy" id="2185115"/>
    <lineage>
        <taxon>Bacteria</taxon>
        <taxon>Pseudomonadati</taxon>
        <taxon>Pseudomonadota</taxon>
        <taxon>Alphaproteobacteria</taxon>
        <taxon>Rhodobacterales</taxon>
        <taxon>Paracoccaceae</taxon>
        <taxon>Tabrizicola</taxon>
    </lineage>
</organism>
<keyword evidence="3 6" id="KW-0328">Glycosyltransferase</keyword>
<evidence type="ECO:0000313" key="9">
    <source>
        <dbReference type="Proteomes" id="UP001595445"/>
    </source>
</evidence>
<comment type="similarity">
    <text evidence="2 6">Belongs to the glycosyltransferase 1 family. Bacterial/plant glycogen synthase subfamily.</text>
</comment>
<dbReference type="HAMAP" id="MF_00484">
    <property type="entry name" value="Glycogen_synth"/>
    <property type="match status" value="1"/>
</dbReference>
<dbReference type="PANTHER" id="PTHR45825">
    <property type="entry name" value="GRANULE-BOUND STARCH SYNTHASE 1, CHLOROPLASTIC/AMYLOPLASTIC"/>
    <property type="match status" value="1"/>
</dbReference>
<evidence type="ECO:0000256" key="3">
    <source>
        <dbReference type="ARBA" id="ARBA00022676"/>
    </source>
</evidence>
<name>A0ABV7DYQ3_9RHOB</name>
<keyword evidence="4 6" id="KW-0808">Transferase</keyword>
<dbReference type="Pfam" id="PF08323">
    <property type="entry name" value="Glyco_transf_5"/>
    <property type="match status" value="1"/>
</dbReference>
<keyword evidence="9" id="KW-1185">Reference proteome</keyword>
<evidence type="ECO:0000259" key="7">
    <source>
        <dbReference type="Pfam" id="PF08323"/>
    </source>
</evidence>
<evidence type="ECO:0000256" key="1">
    <source>
        <dbReference type="ARBA" id="ARBA00001478"/>
    </source>
</evidence>
<feature type="domain" description="Starch synthase catalytic" evidence="7">
    <location>
        <begin position="4"/>
        <end position="236"/>
    </location>
</feature>
<dbReference type="Pfam" id="PF13692">
    <property type="entry name" value="Glyco_trans_1_4"/>
    <property type="match status" value="1"/>
</dbReference>
<dbReference type="RefSeq" id="WP_197641541.1">
    <property type="nucleotide sequence ID" value="NZ_JAEACP010000001.1"/>
</dbReference>
<dbReference type="CDD" id="cd03791">
    <property type="entry name" value="GT5_Glycogen_synthase_DULL1-like"/>
    <property type="match status" value="1"/>
</dbReference>
<dbReference type="PANTHER" id="PTHR45825:SF11">
    <property type="entry name" value="ALPHA AMYLASE DOMAIN-CONTAINING PROTEIN"/>
    <property type="match status" value="1"/>
</dbReference>
<reference evidence="9" key="1">
    <citation type="journal article" date="2019" name="Int. J. Syst. Evol. Microbiol.">
        <title>The Global Catalogue of Microorganisms (GCM) 10K type strain sequencing project: providing services to taxonomists for standard genome sequencing and annotation.</title>
        <authorList>
            <consortium name="The Broad Institute Genomics Platform"/>
            <consortium name="The Broad Institute Genome Sequencing Center for Infectious Disease"/>
            <person name="Wu L."/>
            <person name="Ma J."/>
        </authorList>
    </citation>
    <scope>NUCLEOTIDE SEQUENCE [LARGE SCALE GENOMIC DNA]</scope>
    <source>
        <strain evidence="9">KCTC 62102</strain>
    </source>
</reference>
<sequence length="474" mass="49879">MGGRVLSVASECVPLVKTGGLADVVGALPEALAAKGWEMRVLLPAYRSLRAEAEGWPVVWEEGDLWGGQGRVLAGEVGGKSVLLLDAPHLYDREGGPYAGPQGEFPDNAIRFAALSWIAARIAREGLAGWKPDMLHAHDWQAGLAPAYLAYYGAGGVKSVMTIHNIAFQGWAPGHMLGILRLPAHAFHPEALEYYGGISSLKAGLMTADWITTVSPSYAAELMRPEFGMGLEGVMAARGRVVSGILNGVDTTIWNPAREEPGFGPKTMAGKAAARARLCQEFGLEVPGPLAIVISRLTDQKGIDLLPAVIPDFILGGGGLIVLGSGEPGMEAAMRNLAARFPGRVAVRIGYDEALSHRLFSGADAVLVPSRFEPCGLTQMYGLRYGTLPVVSLVGGLADTVIGASPATLAAGAATGVTFHPVDAMAFGQALERLQALYRQPKLWAKLRANAMAHPVGWEASAAAYAGLYERLAG</sequence>
<evidence type="ECO:0000256" key="2">
    <source>
        <dbReference type="ARBA" id="ARBA00010281"/>
    </source>
</evidence>
<dbReference type="Proteomes" id="UP001595445">
    <property type="component" value="Unassembled WGS sequence"/>
</dbReference>
<comment type="pathway">
    <text evidence="6">Glycan biosynthesis; glycogen biosynthesis.</text>
</comment>
<comment type="catalytic activity">
    <reaction evidence="1 6">
        <text>[(1-&gt;4)-alpha-D-glucosyl](n) + ADP-alpha-D-glucose = [(1-&gt;4)-alpha-D-glucosyl](n+1) + ADP + H(+)</text>
        <dbReference type="Rhea" id="RHEA:18189"/>
        <dbReference type="Rhea" id="RHEA-COMP:9584"/>
        <dbReference type="Rhea" id="RHEA-COMP:9587"/>
        <dbReference type="ChEBI" id="CHEBI:15378"/>
        <dbReference type="ChEBI" id="CHEBI:15444"/>
        <dbReference type="ChEBI" id="CHEBI:57498"/>
        <dbReference type="ChEBI" id="CHEBI:456216"/>
        <dbReference type="EC" id="2.4.1.21"/>
    </reaction>
</comment>
<dbReference type="InterPro" id="IPR011835">
    <property type="entry name" value="GS/SS"/>
</dbReference>
<dbReference type="NCBIfam" id="TIGR02095">
    <property type="entry name" value="glgA"/>
    <property type="match status" value="1"/>
</dbReference>
<comment type="function">
    <text evidence="6">Synthesizes alpha-1,4-glucan chains using ADP-glucose.</text>
</comment>
<protein>
    <recommendedName>
        <fullName evidence="6">Glycogen synthase</fullName>
        <ecNumber evidence="6">2.4.1.21</ecNumber>
    </recommendedName>
    <alternativeName>
        <fullName evidence="6">Starch [bacterial glycogen] synthase</fullName>
    </alternativeName>
</protein>
<evidence type="ECO:0000256" key="4">
    <source>
        <dbReference type="ARBA" id="ARBA00022679"/>
    </source>
</evidence>